<dbReference type="InterPro" id="IPR036751">
    <property type="entry name" value="SpoVG_sf"/>
</dbReference>
<comment type="caution">
    <text evidence="4">The sequence shown here is derived from an EMBL/GenBank/DDBJ whole genome shotgun (WGS) entry which is preliminary data.</text>
</comment>
<reference evidence="4 5" key="1">
    <citation type="submission" date="2020-07" db="EMBL/GenBank/DDBJ databases">
        <title>Draft whole-genome sequence of Heliobacterium chlorum DSM 3682, type strain.</title>
        <authorList>
            <person name="Kyndt J.A."/>
            <person name="Meyer T.E."/>
            <person name="Imhoff J.F."/>
        </authorList>
    </citation>
    <scope>NUCLEOTIDE SEQUENCE [LARGE SCALE GENOMIC DNA]</scope>
    <source>
        <strain evidence="4 5">DSM 3682</strain>
    </source>
</reference>
<protein>
    <submittedName>
        <fullName evidence="4">Septation protein SpoVG family protein</fullName>
    </submittedName>
</protein>
<dbReference type="PANTHER" id="PTHR38429:SF1">
    <property type="entry name" value="SEPTATION PROTEIN SPOVG-RELATED"/>
    <property type="match status" value="1"/>
</dbReference>
<keyword evidence="2" id="KW-0717">Septation</keyword>
<evidence type="ECO:0000256" key="3">
    <source>
        <dbReference type="ARBA" id="ARBA00023306"/>
    </source>
</evidence>
<dbReference type="RefSeq" id="WP_188040038.1">
    <property type="nucleotide sequence ID" value="NZ_JACVHF010000008.1"/>
</dbReference>
<keyword evidence="1" id="KW-0132">Cell division</keyword>
<accession>A0ABR7T464</accession>
<dbReference type="SUPFAM" id="SSF160537">
    <property type="entry name" value="SpoVG-like"/>
    <property type="match status" value="1"/>
</dbReference>
<proteinExistence type="predicted"/>
<sequence length="91" mass="10325">MIVTNVKLKKFDAERKVKAVVSVTLDNSFVVHDIKVVESPKGLIVTMPSRKIRSGGYRDIVHPISQEAREMISKAVMDTFERVRIERVSTL</sequence>
<evidence type="ECO:0000256" key="2">
    <source>
        <dbReference type="ARBA" id="ARBA00023210"/>
    </source>
</evidence>
<keyword evidence="5" id="KW-1185">Reference proteome</keyword>
<gene>
    <name evidence="4" type="ORF">H1S01_09605</name>
</gene>
<dbReference type="Gene3D" id="3.30.1120.40">
    <property type="entry name" value="Stage V sporulation protein G"/>
    <property type="match status" value="1"/>
</dbReference>
<dbReference type="PANTHER" id="PTHR38429">
    <property type="entry name" value="SEPTATION PROTEIN SPOVG-RELATED"/>
    <property type="match status" value="1"/>
</dbReference>
<dbReference type="EMBL" id="JACVHF010000008">
    <property type="protein sequence ID" value="MBC9784765.1"/>
    <property type="molecule type" value="Genomic_DNA"/>
</dbReference>
<evidence type="ECO:0000256" key="1">
    <source>
        <dbReference type="ARBA" id="ARBA00022618"/>
    </source>
</evidence>
<organism evidence="4 5">
    <name type="scientific">Heliobacterium chlorum</name>
    <dbReference type="NCBI Taxonomy" id="2698"/>
    <lineage>
        <taxon>Bacteria</taxon>
        <taxon>Bacillati</taxon>
        <taxon>Bacillota</taxon>
        <taxon>Clostridia</taxon>
        <taxon>Eubacteriales</taxon>
        <taxon>Heliobacteriaceae</taxon>
        <taxon>Heliobacterium</taxon>
    </lineage>
</organism>
<dbReference type="Proteomes" id="UP000617402">
    <property type="component" value="Unassembled WGS sequence"/>
</dbReference>
<name>A0ABR7T464_HELCL</name>
<dbReference type="Pfam" id="PF04026">
    <property type="entry name" value="SpoVG"/>
    <property type="match status" value="1"/>
</dbReference>
<dbReference type="InterPro" id="IPR007170">
    <property type="entry name" value="SpoVG"/>
</dbReference>
<evidence type="ECO:0000313" key="5">
    <source>
        <dbReference type="Proteomes" id="UP000617402"/>
    </source>
</evidence>
<keyword evidence="3" id="KW-0131">Cell cycle</keyword>
<evidence type="ECO:0000313" key="4">
    <source>
        <dbReference type="EMBL" id="MBC9784765.1"/>
    </source>
</evidence>